<dbReference type="GO" id="GO:0000226">
    <property type="term" value="P:microtubule cytoskeleton organization"/>
    <property type="evidence" value="ECO:0007669"/>
    <property type="project" value="TreeGrafter"/>
</dbReference>
<dbReference type="GO" id="GO:0036064">
    <property type="term" value="C:ciliary basal body"/>
    <property type="evidence" value="ECO:0007669"/>
    <property type="project" value="TreeGrafter"/>
</dbReference>
<dbReference type="AlphaFoldDB" id="A0A8S1R9Z6"/>
<sequence>MLQEDNQIEKEVKKTKRKVKKKKDQLIINVSDSQYPVIRYVGKKMLNWIVQTDENATNWDIWWTDGAVFSDLLGRMNAYQKVNHFPGMYSLARKNHLGRNLMKMYKQFPQAYNYFPQTWLLPAELSDFRTNVGKNRTFIIKPEASCQGKGIMLVKDAEGLSINEHYVAQRYLSKPYLIDGLKFDLRIYVLLAGCDPLRIYIFKEGLARFATETYKKPCKDNLDNICMHLTNYAVNKDNENFIFNESDQQMDIGHKRSMTSVFELLRSRGENVDQLWITIKKMMIKTFCAVQPILAHQYKSCQPNNHMNNMCFEVLGMDVILDSKLKPYLLEVNHSPSFTTDTPLDATIKRQLISQSLILMNCTQQAKQEIILQERQILQQRMLTGKPIKLTIEERQKLIRECQGIRDQYENQNLGNFEKVYPMRDYDEDYEKFIEYAGKLYEDSTGTNSKKIQQLQQQQKRFEKSEFKSECQLKPLDFRSDQKIPECKTEIVRLKSEKSQELQKIIRKEAKTTIGSQDCIRNLRFSSLKPQQRAILQQERQKRSNKVLSQGTYIIPKLLLLSDNNKANAF</sequence>
<keyword evidence="1" id="KW-0436">Ligase</keyword>
<dbReference type="OrthoDB" id="202825at2759"/>
<evidence type="ECO:0000256" key="3">
    <source>
        <dbReference type="ARBA" id="ARBA00022840"/>
    </source>
</evidence>
<dbReference type="PANTHER" id="PTHR12241:SF147">
    <property type="entry name" value="TUBULIN POLYGLUTAMYLASE TTLL7"/>
    <property type="match status" value="1"/>
</dbReference>
<keyword evidence="2" id="KW-0547">Nucleotide-binding</keyword>
<gene>
    <name evidence="4" type="ORF">PSON_ATCC_30995.1.T1530044</name>
</gene>
<keyword evidence="5" id="KW-1185">Reference proteome</keyword>
<dbReference type="PANTHER" id="PTHR12241">
    <property type="entry name" value="TUBULIN POLYGLUTAMYLASE"/>
    <property type="match status" value="1"/>
</dbReference>
<reference evidence="4" key="1">
    <citation type="submission" date="2021-01" db="EMBL/GenBank/DDBJ databases">
        <authorList>
            <consortium name="Genoscope - CEA"/>
            <person name="William W."/>
        </authorList>
    </citation>
    <scope>NUCLEOTIDE SEQUENCE</scope>
</reference>
<proteinExistence type="predicted"/>
<evidence type="ECO:0000313" key="5">
    <source>
        <dbReference type="Proteomes" id="UP000692954"/>
    </source>
</evidence>
<dbReference type="EMBL" id="CAJJDN010000153">
    <property type="protein sequence ID" value="CAD8124708.1"/>
    <property type="molecule type" value="Genomic_DNA"/>
</dbReference>
<evidence type="ECO:0000256" key="2">
    <source>
        <dbReference type="ARBA" id="ARBA00022741"/>
    </source>
</evidence>
<organism evidence="4 5">
    <name type="scientific">Paramecium sonneborni</name>
    <dbReference type="NCBI Taxonomy" id="65129"/>
    <lineage>
        <taxon>Eukaryota</taxon>
        <taxon>Sar</taxon>
        <taxon>Alveolata</taxon>
        <taxon>Ciliophora</taxon>
        <taxon>Intramacronucleata</taxon>
        <taxon>Oligohymenophorea</taxon>
        <taxon>Peniculida</taxon>
        <taxon>Parameciidae</taxon>
        <taxon>Paramecium</taxon>
    </lineage>
</organism>
<dbReference type="GO" id="GO:0015631">
    <property type="term" value="F:tubulin binding"/>
    <property type="evidence" value="ECO:0007669"/>
    <property type="project" value="TreeGrafter"/>
</dbReference>
<evidence type="ECO:0000313" key="4">
    <source>
        <dbReference type="EMBL" id="CAD8124708.1"/>
    </source>
</evidence>
<evidence type="ECO:0000256" key="1">
    <source>
        <dbReference type="ARBA" id="ARBA00022598"/>
    </source>
</evidence>
<accession>A0A8S1R9Z6</accession>
<dbReference type="GO" id="GO:0070740">
    <property type="term" value="F:tubulin-glutamic acid ligase activity"/>
    <property type="evidence" value="ECO:0007669"/>
    <property type="project" value="TreeGrafter"/>
</dbReference>
<dbReference type="Proteomes" id="UP000692954">
    <property type="component" value="Unassembled WGS sequence"/>
</dbReference>
<comment type="caution">
    <text evidence="4">The sequence shown here is derived from an EMBL/GenBank/DDBJ whole genome shotgun (WGS) entry which is preliminary data.</text>
</comment>
<dbReference type="Pfam" id="PF03133">
    <property type="entry name" value="TTL"/>
    <property type="match status" value="1"/>
</dbReference>
<name>A0A8S1R9Z6_9CILI</name>
<keyword evidence="3" id="KW-0067">ATP-binding</keyword>
<dbReference type="GO" id="GO:0005524">
    <property type="term" value="F:ATP binding"/>
    <property type="evidence" value="ECO:0007669"/>
    <property type="project" value="UniProtKB-KW"/>
</dbReference>
<dbReference type="InterPro" id="IPR004344">
    <property type="entry name" value="TTL/TTLL_fam"/>
</dbReference>
<protein>
    <submittedName>
        <fullName evidence="4">Uncharacterized protein</fullName>
    </submittedName>
</protein>
<dbReference type="PROSITE" id="PS51221">
    <property type="entry name" value="TTL"/>
    <property type="match status" value="1"/>
</dbReference>